<evidence type="ECO:0000313" key="3">
    <source>
        <dbReference type="EMBL" id="KAE9589837.1"/>
    </source>
</evidence>
<keyword evidence="2" id="KW-0732">Signal</keyword>
<keyword evidence="1" id="KW-0472">Membrane</keyword>
<dbReference type="Proteomes" id="UP000447434">
    <property type="component" value="Chromosome 21"/>
</dbReference>
<gene>
    <name evidence="3" type="ORF">Lalb_Chr21g0313161</name>
</gene>
<keyword evidence="1" id="KW-0812">Transmembrane</keyword>
<feature type="chain" id="PRO_5025669660" evidence="2">
    <location>
        <begin position="23"/>
        <end position="58"/>
    </location>
</feature>
<dbReference type="AlphaFoldDB" id="A0A6A4NTG8"/>
<protein>
    <submittedName>
        <fullName evidence="3">Uncharacterized protein</fullName>
    </submittedName>
</protein>
<feature type="transmembrane region" description="Helical" evidence="1">
    <location>
        <begin position="35"/>
        <end position="53"/>
    </location>
</feature>
<keyword evidence="1" id="KW-1133">Transmembrane helix</keyword>
<comment type="caution">
    <text evidence="3">The sequence shown here is derived from an EMBL/GenBank/DDBJ whole genome shotgun (WGS) entry which is preliminary data.</text>
</comment>
<evidence type="ECO:0000256" key="2">
    <source>
        <dbReference type="SAM" id="SignalP"/>
    </source>
</evidence>
<keyword evidence="4" id="KW-1185">Reference proteome</keyword>
<name>A0A6A4NTG8_LUPAL</name>
<feature type="signal peptide" evidence="2">
    <location>
        <begin position="1"/>
        <end position="22"/>
    </location>
</feature>
<accession>A0A6A4NTG8</accession>
<reference evidence="4" key="1">
    <citation type="journal article" date="2020" name="Nat. Commun.">
        <title>Genome sequence of the cluster root forming white lupin.</title>
        <authorList>
            <person name="Hufnagel B."/>
            <person name="Marques A."/>
            <person name="Soriano A."/>
            <person name="Marques L."/>
            <person name="Divol F."/>
            <person name="Doumas P."/>
            <person name="Sallet E."/>
            <person name="Mancinotti D."/>
            <person name="Carrere S."/>
            <person name="Marande W."/>
            <person name="Arribat S."/>
            <person name="Keller J."/>
            <person name="Huneau C."/>
            <person name="Blein T."/>
            <person name="Aime D."/>
            <person name="Laguerre M."/>
            <person name="Taylor J."/>
            <person name="Schubert V."/>
            <person name="Nelson M."/>
            <person name="Geu-Flores F."/>
            <person name="Crespi M."/>
            <person name="Gallardo-Guerrero K."/>
            <person name="Delaux P.-M."/>
            <person name="Salse J."/>
            <person name="Berges H."/>
            <person name="Guyot R."/>
            <person name="Gouzy J."/>
            <person name="Peret B."/>
        </authorList>
    </citation>
    <scope>NUCLEOTIDE SEQUENCE [LARGE SCALE GENOMIC DNA]</scope>
    <source>
        <strain evidence="4">cv. Amiga</strain>
    </source>
</reference>
<organism evidence="3 4">
    <name type="scientific">Lupinus albus</name>
    <name type="common">White lupine</name>
    <name type="synonym">Lupinus termis</name>
    <dbReference type="NCBI Taxonomy" id="3870"/>
    <lineage>
        <taxon>Eukaryota</taxon>
        <taxon>Viridiplantae</taxon>
        <taxon>Streptophyta</taxon>
        <taxon>Embryophyta</taxon>
        <taxon>Tracheophyta</taxon>
        <taxon>Spermatophyta</taxon>
        <taxon>Magnoliopsida</taxon>
        <taxon>eudicotyledons</taxon>
        <taxon>Gunneridae</taxon>
        <taxon>Pentapetalae</taxon>
        <taxon>rosids</taxon>
        <taxon>fabids</taxon>
        <taxon>Fabales</taxon>
        <taxon>Fabaceae</taxon>
        <taxon>Papilionoideae</taxon>
        <taxon>50 kb inversion clade</taxon>
        <taxon>genistoids sensu lato</taxon>
        <taxon>core genistoids</taxon>
        <taxon>Genisteae</taxon>
        <taxon>Lupinus</taxon>
    </lineage>
</organism>
<evidence type="ECO:0000313" key="4">
    <source>
        <dbReference type="Proteomes" id="UP000447434"/>
    </source>
</evidence>
<evidence type="ECO:0000256" key="1">
    <source>
        <dbReference type="SAM" id="Phobius"/>
    </source>
</evidence>
<proteinExistence type="predicted"/>
<sequence>MWAFFTLLGCVMTCLLLSSTEPAICIHCGFLFPPLQLLAVIAAIVASFPLSCLHGSNN</sequence>
<dbReference type="EMBL" id="WOCE01000021">
    <property type="protein sequence ID" value="KAE9589837.1"/>
    <property type="molecule type" value="Genomic_DNA"/>
</dbReference>